<dbReference type="GO" id="GO:0007059">
    <property type="term" value="P:chromosome segregation"/>
    <property type="evidence" value="ECO:0007669"/>
    <property type="project" value="UniProtKB-KW"/>
</dbReference>
<dbReference type="InterPro" id="IPR057240">
    <property type="entry name" value="ParB_dimer_C"/>
</dbReference>
<dbReference type="NCBIfam" id="TIGR00180">
    <property type="entry name" value="parB_part"/>
    <property type="match status" value="1"/>
</dbReference>
<feature type="domain" description="ParB-like N-terminal" evidence="7">
    <location>
        <begin position="39"/>
        <end position="132"/>
    </location>
</feature>
<organism evidence="8 9">
    <name type="scientific">Marinomonas aquiplantarum</name>
    <dbReference type="NCBI Taxonomy" id="491951"/>
    <lineage>
        <taxon>Bacteria</taxon>
        <taxon>Pseudomonadati</taxon>
        <taxon>Pseudomonadota</taxon>
        <taxon>Gammaproteobacteria</taxon>
        <taxon>Oceanospirillales</taxon>
        <taxon>Oceanospirillaceae</taxon>
        <taxon>Marinomonas</taxon>
    </lineage>
</organism>
<dbReference type="InterPro" id="IPR050336">
    <property type="entry name" value="Chromosome_partition/occlusion"/>
</dbReference>
<dbReference type="Gene3D" id="3.90.1530.30">
    <property type="match status" value="1"/>
</dbReference>
<evidence type="ECO:0000256" key="1">
    <source>
        <dbReference type="ARBA" id="ARBA00006295"/>
    </source>
</evidence>
<gene>
    <name evidence="8" type="ORF">DFP76_101535</name>
</gene>
<dbReference type="RefSeq" id="WP_113873126.1">
    <property type="nucleotide sequence ID" value="NZ_QNRF01000001.1"/>
</dbReference>
<protein>
    <recommendedName>
        <fullName evidence="2">Probable chromosome-partitioning protein ParB</fullName>
    </recommendedName>
</protein>
<dbReference type="AlphaFoldDB" id="A0A366DAI4"/>
<dbReference type="SUPFAM" id="SSF110849">
    <property type="entry name" value="ParB/Sulfiredoxin"/>
    <property type="match status" value="1"/>
</dbReference>
<comment type="caution">
    <text evidence="8">The sequence shown here is derived from an EMBL/GenBank/DDBJ whole genome shotgun (WGS) entry which is preliminary data.</text>
</comment>
<name>A0A366DAI4_9GAMM</name>
<dbReference type="EMBL" id="QNRF01000001">
    <property type="protein sequence ID" value="RBO86258.1"/>
    <property type="molecule type" value="Genomic_DNA"/>
</dbReference>
<keyword evidence="9" id="KW-1185">Reference proteome</keyword>
<feature type="region of interest" description="Disordered" evidence="6">
    <location>
        <begin position="232"/>
        <end position="251"/>
    </location>
</feature>
<dbReference type="SMART" id="SM00470">
    <property type="entry name" value="ParB"/>
    <property type="match status" value="1"/>
</dbReference>
<evidence type="ECO:0000256" key="2">
    <source>
        <dbReference type="ARBA" id="ARBA00022372"/>
    </source>
</evidence>
<dbReference type="InterPro" id="IPR036086">
    <property type="entry name" value="ParB/Sulfiredoxin_sf"/>
</dbReference>
<dbReference type="FunFam" id="1.10.10.2830:FF:000001">
    <property type="entry name" value="Chromosome partitioning protein ParB"/>
    <property type="match status" value="1"/>
</dbReference>
<dbReference type="GO" id="GO:0003677">
    <property type="term" value="F:DNA binding"/>
    <property type="evidence" value="ECO:0007669"/>
    <property type="project" value="UniProtKB-KW"/>
</dbReference>
<dbReference type="FunFam" id="3.90.1530.30:FF:000001">
    <property type="entry name" value="Chromosome partitioning protein ParB"/>
    <property type="match status" value="1"/>
</dbReference>
<keyword evidence="4 8" id="KW-0238">DNA-binding</keyword>
<comment type="function">
    <text evidence="5">Involved in chromosome partition. Localize to both poles of the predivisional cell following completion of DNA replication. Binds to the DNA origin of replication.</text>
</comment>
<evidence type="ECO:0000259" key="7">
    <source>
        <dbReference type="SMART" id="SM00470"/>
    </source>
</evidence>
<dbReference type="Gene3D" id="1.10.10.2830">
    <property type="match status" value="1"/>
</dbReference>
<evidence type="ECO:0000256" key="6">
    <source>
        <dbReference type="SAM" id="MobiDB-lite"/>
    </source>
</evidence>
<accession>A0A366DAI4</accession>
<proteinExistence type="inferred from homology"/>
<dbReference type="SUPFAM" id="SSF109709">
    <property type="entry name" value="KorB DNA-binding domain-like"/>
    <property type="match status" value="1"/>
</dbReference>
<dbReference type="OrthoDB" id="9802051at2"/>
<dbReference type="InterPro" id="IPR004437">
    <property type="entry name" value="ParB/RepB/Spo0J"/>
</dbReference>
<dbReference type="InterPro" id="IPR041468">
    <property type="entry name" value="HTH_ParB/Spo0J"/>
</dbReference>
<dbReference type="PANTHER" id="PTHR33375">
    <property type="entry name" value="CHROMOSOME-PARTITIONING PROTEIN PARB-RELATED"/>
    <property type="match status" value="1"/>
</dbReference>
<comment type="similarity">
    <text evidence="1">Belongs to the ParB family.</text>
</comment>
<dbReference type="Pfam" id="PF17762">
    <property type="entry name" value="HTH_ParB"/>
    <property type="match status" value="1"/>
</dbReference>
<evidence type="ECO:0000313" key="9">
    <source>
        <dbReference type="Proteomes" id="UP000252086"/>
    </source>
</evidence>
<evidence type="ECO:0000256" key="3">
    <source>
        <dbReference type="ARBA" id="ARBA00022829"/>
    </source>
</evidence>
<feature type="compositionally biased region" description="Polar residues" evidence="6">
    <location>
        <begin position="233"/>
        <end position="244"/>
    </location>
</feature>
<evidence type="ECO:0000256" key="5">
    <source>
        <dbReference type="ARBA" id="ARBA00025472"/>
    </source>
</evidence>
<dbReference type="GO" id="GO:0005694">
    <property type="term" value="C:chromosome"/>
    <property type="evidence" value="ECO:0007669"/>
    <property type="project" value="TreeGrafter"/>
</dbReference>
<dbReference type="InterPro" id="IPR003115">
    <property type="entry name" value="ParB_N"/>
</dbReference>
<dbReference type="Pfam" id="PF02195">
    <property type="entry name" value="ParB_N"/>
    <property type="match status" value="1"/>
</dbReference>
<dbReference type="GO" id="GO:0045881">
    <property type="term" value="P:positive regulation of sporulation resulting in formation of a cellular spore"/>
    <property type="evidence" value="ECO:0007669"/>
    <property type="project" value="TreeGrafter"/>
</dbReference>
<dbReference type="Proteomes" id="UP000252086">
    <property type="component" value="Unassembled WGS sequence"/>
</dbReference>
<dbReference type="PANTHER" id="PTHR33375:SF1">
    <property type="entry name" value="CHROMOSOME-PARTITIONING PROTEIN PARB-RELATED"/>
    <property type="match status" value="1"/>
</dbReference>
<dbReference type="Pfam" id="PF23552">
    <property type="entry name" value="ParB_C"/>
    <property type="match status" value="1"/>
</dbReference>
<reference evidence="8 9" key="1">
    <citation type="submission" date="2018-06" db="EMBL/GenBank/DDBJ databases">
        <title>Genomic Encyclopedia of Type Strains, Phase III (KMG-III): the genomes of soil and plant-associated and newly described type strains.</title>
        <authorList>
            <person name="Whitman W."/>
        </authorList>
    </citation>
    <scope>NUCLEOTIDE SEQUENCE [LARGE SCALE GENOMIC DNA]</scope>
    <source>
        <strain evidence="8 9">CECT 7732</strain>
    </source>
</reference>
<keyword evidence="3" id="KW-0159">Chromosome partition</keyword>
<dbReference type="CDD" id="cd16393">
    <property type="entry name" value="SPO0J_N"/>
    <property type="match status" value="1"/>
</dbReference>
<evidence type="ECO:0000256" key="4">
    <source>
        <dbReference type="ARBA" id="ARBA00023125"/>
    </source>
</evidence>
<evidence type="ECO:0000313" key="8">
    <source>
        <dbReference type="EMBL" id="RBO86258.1"/>
    </source>
</evidence>
<sequence length="299" mass="33044">MTMKKRGLGRGLDALLAPQTSVTKDIDNDSAEDQIKGLTYLPVDWLSKGKFQPRRDMNTAQLEDLAASIRTQGIMQPIVVRPISGGGADQYEIIAGERRWRAAKLAGLEQVPVIVRHVEDADAVVLALIENIQREDLNPVEEALALQRLVEDFHLTQQEVADTVGKSRSAVANLLRLLGLTPEVRRLLEHGDIEMGHARALLPLEHDKQIQAASQVVTKSLSVRETERLAKNYQVSSDNSTESKPTLPDLSAEAERISQKINAAVKIQPSAKGKGKLVIEYRNPEHLELLISELLEQKG</sequence>